<evidence type="ECO:0000313" key="3">
    <source>
        <dbReference type="EMBL" id="EGF97334.1"/>
    </source>
</evidence>
<dbReference type="KEGG" id="mlr:MELLADRAFT_85854"/>
<feature type="compositionally biased region" description="Polar residues" evidence="1">
    <location>
        <begin position="95"/>
        <end position="104"/>
    </location>
</feature>
<dbReference type="GeneID" id="18933984"/>
<dbReference type="InParanoid" id="F4SDD6"/>
<name>F4SDD6_MELLP</name>
<evidence type="ECO:0008006" key="5">
    <source>
        <dbReference type="Google" id="ProtNLM"/>
    </source>
</evidence>
<dbReference type="RefSeq" id="XP_007419390.1">
    <property type="nucleotide sequence ID" value="XM_007419328.1"/>
</dbReference>
<feature type="region of interest" description="Disordered" evidence="1">
    <location>
        <begin position="95"/>
        <end position="123"/>
    </location>
</feature>
<evidence type="ECO:0000256" key="1">
    <source>
        <dbReference type="SAM" id="MobiDB-lite"/>
    </source>
</evidence>
<feature type="region of interest" description="Disordered" evidence="1">
    <location>
        <begin position="493"/>
        <end position="524"/>
    </location>
</feature>
<proteinExistence type="predicted"/>
<keyword evidence="2" id="KW-1133">Transmembrane helix</keyword>
<gene>
    <name evidence="3" type="ORF">MELLADRAFT_85854</name>
</gene>
<evidence type="ECO:0000256" key="2">
    <source>
        <dbReference type="SAM" id="Phobius"/>
    </source>
</evidence>
<dbReference type="OrthoDB" id="2624269at2759"/>
<reference evidence="4" key="1">
    <citation type="journal article" date="2011" name="Proc. Natl. Acad. Sci. U.S.A.">
        <title>Obligate biotrophy features unraveled by the genomic analysis of rust fungi.</title>
        <authorList>
            <person name="Duplessis S."/>
            <person name="Cuomo C.A."/>
            <person name="Lin Y.-C."/>
            <person name="Aerts A."/>
            <person name="Tisserant E."/>
            <person name="Veneault-Fourrey C."/>
            <person name="Joly D.L."/>
            <person name="Hacquard S."/>
            <person name="Amselem J."/>
            <person name="Cantarel B.L."/>
            <person name="Chiu R."/>
            <person name="Coutinho P.M."/>
            <person name="Feau N."/>
            <person name="Field M."/>
            <person name="Frey P."/>
            <person name="Gelhaye E."/>
            <person name="Goldberg J."/>
            <person name="Grabherr M.G."/>
            <person name="Kodira C.D."/>
            <person name="Kohler A."/>
            <person name="Kuees U."/>
            <person name="Lindquist E.A."/>
            <person name="Lucas S.M."/>
            <person name="Mago R."/>
            <person name="Mauceli E."/>
            <person name="Morin E."/>
            <person name="Murat C."/>
            <person name="Pangilinan J.L."/>
            <person name="Park R."/>
            <person name="Pearson M."/>
            <person name="Quesneville H."/>
            <person name="Rouhier N."/>
            <person name="Sakthikumar S."/>
            <person name="Salamov A.A."/>
            <person name="Schmutz J."/>
            <person name="Selles B."/>
            <person name="Shapiro H."/>
            <person name="Tanguay P."/>
            <person name="Tuskan G.A."/>
            <person name="Henrissat B."/>
            <person name="Van de Peer Y."/>
            <person name="Rouze P."/>
            <person name="Ellis J.G."/>
            <person name="Dodds P.N."/>
            <person name="Schein J.E."/>
            <person name="Zhong S."/>
            <person name="Hamelin R.C."/>
            <person name="Grigoriev I.V."/>
            <person name="Szabo L.J."/>
            <person name="Martin F."/>
        </authorList>
    </citation>
    <scope>NUCLEOTIDE SEQUENCE [LARGE SCALE GENOMIC DNA]</scope>
    <source>
        <strain evidence="4">98AG31 / pathotype 3-4-7</strain>
    </source>
</reference>
<dbReference type="HOGENOM" id="CLU_016062_1_0_1"/>
<organism evidence="4">
    <name type="scientific">Melampsora larici-populina (strain 98AG31 / pathotype 3-4-7)</name>
    <name type="common">Poplar leaf rust fungus</name>
    <dbReference type="NCBI Taxonomy" id="747676"/>
    <lineage>
        <taxon>Eukaryota</taxon>
        <taxon>Fungi</taxon>
        <taxon>Dikarya</taxon>
        <taxon>Basidiomycota</taxon>
        <taxon>Pucciniomycotina</taxon>
        <taxon>Pucciniomycetes</taxon>
        <taxon>Pucciniales</taxon>
        <taxon>Melampsoraceae</taxon>
        <taxon>Melampsora</taxon>
    </lineage>
</organism>
<dbReference type="EMBL" id="GL883250">
    <property type="protein sequence ID" value="EGF97334.1"/>
    <property type="molecule type" value="Genomic_DNA"/>
</dbReference>
<sequence length="553" mass="62501">MGHSASHYDGAFGNEETSERSSSPGFTLCKPDAQYSWKEDTISSQNHPCKEELPYSFDSTFVNCRYVASSSSTVSPTSTSVSSCAITASPSKYSAASQITSSPVPGSPKDHDDTLANLPRRPNLQLPTNKNIYKTFIDHGCDLDEEDYPTYPNETTKKKDWITRRYYCLGVIKCTNSNCPLAGSPPTSGKKLAEISEGVKNCPISTCDGYQQHVKCDAKCRIDTKLDAQEKEGWALLRHQGTHYHEWPEAKKANPISKDKLKERVINDTKTGPIGLKVGQAHCLCTMMDWSRKGLIVVSSSISGADAHISFQTPWMAEVLVEPDDRSDTYTGGLLSDITYRFFKMGYLLTTSKYCETIKRWVPVLFTWLGGLEALHYKIHFKNLLQQIQKTNMSEKSKNMMVEQVVDFSLAQKVGFQEAYMEVFNCNNKNTALSKLHGCEWHFLQAVTRIKKNHKIVKLKQVELRRLFPLAKKWIEWWSAADIQSMLFPARKRKPLDDPPLPGEESDDESDGPRRRADLPSTTNGQESMHRVYYILCGGYAYLVMVNVRLYRV</sequence>
<dbReference type="Proteomes" id="UP000001072">
    <property type="component" value="Unassembled WGS sequence"/>
</dbReference>
<keyword evidence="2" id="KW-0812">Transmembrane</keyword>
<keyword evidence="2" id="KW-0472">Membrane</keyword>
<evidence type="ECO:0000313" key="4">
    <source>
        <dbReference type="Proteomes" id="UP000001072"/>
    </source>
</evidence>
<feature type="region of interest" description="Disordered" evidence="1">
    <location>
        <begin position="1"/>
        <end position="25"/>
    </location>
</feature>
<dbReference type="AlphaFoldDB" id="F4SDD6"/>
<feature type="transmembrane region" description="Helical" evidence="2">
    <location>
        <begin position="532"/>
        <end position="551"/>
    </location>
</feature>
<protein>
    <recommendedName>
        <fullName evidence="5">GCM domain-containing protein</fullName>
    </recommendedName>
</protein>
<accession>F4SDD6</accession>
<dbReference type="VEuPathDB" id="FungiDB:MELLADRAFT_85854"/>
<keyword evidence="4" id="KW-1185">Reference proteome</keyword>